<keyword evidence="2" id="KW-0812">Transmembrane</keyword>
<evidence type="ECO:0000313" key="3">
    <source>
        <dbReference type="EMBL" id="PMD23524.1"/>
    </source>
</evidence>
<feature type="compositionally biased region" description="Polar residues" evidence="1">
    <location>
        <begin position="246"/>
        <end position="263"/>
    </location>
</feature>
<dbReference type="PANTHER" id="PTHR42088">
    <property type="entry name" value="YALI0F10131P"/>
    <property type="match status" value="1"/>
</dbReference>
<feature type="compositionally biased region" description="Basic and acidic residues" evidence="1">
    <location>
        <begin position="97"/>
        <end position="106"/>
    </location>
</feature>
<dbReference type="EMBL" id="KZ613474">
    <property type="protein sequence ID" value="PMD23524.1"/>
    <property type="molecule type" value="Genomic_DNA"/>
</dbReference>
<feature type="compositionally biased region" description="Pro residues" evidence="1">
    <location>
        <begin position="235"/>
        <end position="245"/>
    </location>
</feature>
<dbReference type="PANTHER" id="PTHR42088:SF1">
    <property type="entry name" value="YALI0F10131P"/>
    <property type="match status" value="1"/>
</dbReference>
<dbReference type="OrthoDB" id="5417135at2759"/>
<feature type="compositionally biased region" description="Polar residues" evidence="1">
    <location>
        <begin position="196"/>
        <end position="215"/>
    </location>
</feature>
<evidence type="ECO:0000256" key="1">
    <source>
        <dbReference type="SAM" id="MobiDB-lite"/>
    </source>
</evidence>
<accession>A0A2J6QB74</accession>
<feature type="compositionally biased region" description="Basic and acidic residues" evidence="1">
    <location>
        <begin position="345"/>
        <end position="355"/>
    </location>
</feature>
<protein>
    <submittedName>
        <fullName evidence="3">Uncharacterized protein</fullName>
    </submittedName>
</protein>
<name>A0A2J6QB74_9HELO</name>
<feature type="region of interest" description="Disordered" evidence="1">
    <location>
        <begin position="522"/>
        <end position="647"/>
    </location>
</feature>
<organism evidence="3 4">
    <name type="scientific">Hyaloscypha hepaticicola</name>
    <dbReference type="NCBI Taxonomy" id="2082293"/>
    <lineage>
        <taxon>Eukaryota</taxon>
        <taxon>Fungi</taxon>
        <taxon>Dikarya</taxon>
        <taxon>Ascomycota</taxon>
        <taxon>Pezizomycotina</taxon>
        <taxon>Leotiomycetes</taxon>
        <taxon>Helotiales</taxon>
        <taxon>Hyaloscyphaceae</taxon>
        <taxon>Hyaloscypha</taxon>
    </lineage>
</organism>
<feature type="region of interest" description="Disordered" evidence="1">
    <location>
        <begin position="168"/>
        <end position="309"/>
    </location>
</feature>
<feature type="compositionally biased region" description="Basic and acidic residues" evidence="1">
    <location>
        <begin position="627"/>
        <end position="644"/>
    </location>
</feature>
<evidence type="ECO:0000256" key="2">
    <source>
        <dbReference type="SAM" id="Phobius"/>
    </source>
</evidence>
<feature type="compositionally biased region" description="Polar residues" evidence="1">
    <location>
        <begin position="331"/>
        <end position="340"/>
    </location>
</feature>
<feature type="transmembrane region" description="Helical" evidence="2">
    <location>
        <begin position="67"/>
        <end position="87"/>
    </location>
</feature>
<dbReference type="AlphaFoldDB" id="A0A2J6QB74"/>
<proteinExistence type="predicted"/>
<feature type="compositionally biased region" description="Low complexity" evidence="1">
    <location>
        <begin position="532"/>
        <end position="545"/>
    </location>
</feature>
<dbReference type="Proteomes" id="UP000235672">
    <property type="component" value="Unassembled WGS sequence"/>
</dbReference>
<dbReference type="STRING" id="1745343.A0A2J6QB74"/>
<reference evidence="3 4" key="1">
    <citation type="submission" date="2016-05" db="EMBL/GenBank/DDBJ databases">
        <title>A degradative enzymes factory behind the ericoid mycorrhizal symbiosis.</title>
        <authorList>
            <consortium name="DOE Joint Genome Institute"/>
            <person name="Martino E."/>
            <person name="Morin E."/>
            <person name="Grelet G."/>
            <person name="Kuo A."/>
            <person name="Kohler A."/>
            <person name="Daghino S."/>
            <person name="Barry K."/>
            <person name="Choi C."/>
            <person name="Cichocki N."/>
            <person name="Clum A."/>
            <person name="Copeland A."/>
            <person name="Hainaut M."/>
            <person name="Haridas S."/>
            <person name="Labutti K."/>
            <person name="Lindquist E."/>
            <person name="Lipzen A."/>
            <person name="Khouja H.-R."/>
            <person name="Murat C."/>
            <person name="Ohm R."/>
            <person name="Olson A."/>
            <person name="Spatafora J."/>
            <person name="Veneault-Fourrey C."/>
            <person name="Henrissat B."/>
            <person name="Grigoriev I."/>
            <person name="Martin F."/>
            <person name="Perotto S."/>
        </authorList>
    </citation>
    <scope>NUCLEOTIDE SEQUENCE [LARGE SCALE GENOMIC DNA]</scope>
    <source>
        <strain evidence="3 4">UAMH 7357</strain>
    </source>
</reference>
<keyword evidence="2" id="KW-0472">Membrane</keyword>
<feature type="compositionally biased region" description="Polar residues" evidence="1">
    <location>
        <begin position="700"/>
        <end position="710"/>
    </location>
</feature>
<feature type="region of interest" description="Disordered" evidence="1">
    <location>
        <begin position="675"/>
        <end position="710"/>
    </location>
</feature>
<feature type="region of interest" description="Disordered" evidence="1">
    <location>
        <begin position="97"/>
        <end position="140"/>
    </location>
</feature>
<gene>
    <name evidence="3" type="ORF">NA56DRAFT_715946</name>
</gene>
<keyword evidence="2" id="KW-1133">Transmembrane helix</keyword>
<feature type="region of interest" description="Disordered" evidence="1">
    <location>
        <begin position="331"/>
        <end position="463"/>
    </location>
</feature>
<sequence>MDDEHAANIVRAPQVIGRMESIINIAVPNRVVEPRQAATSSSSSAGSTGSCGANACEKSVSSTTFTLPIILGIAIPIIGAAILFFILHRRHVRKQREEDANDRHASMDFGLGDVPPPGRSKNSRAPSAMDNNDYGEKPGMSRRQVSMDMALNSPYLLPPELHNSRESIHSLSRSLAQHEDPYHPVTQYYPGDGASIRSQSKQGSSIYTGSSHAQSKLHDMSTSELVANAGAMPRSNPPAFVPPPRQNSLPPKNNLSPVESLSNDPVPPYPVEPPKAYMPEALPPPAVPRGLPVSPRPGQNLAPTLPSLDVNRESTADISAIRNSNNYLGSFINAGTTENTPPSPPRKDQEPELPKVEQQPIKRKSPPPSSNSLPSNPRPVRKESVPTVQPAEPKTFMDDESEYGDGFKVTPPSPGRQREQRYSMDVPPEEFAQAGLGAPGFDPNRLSMGFRPLPPDNMMETDDPEIRANRIRSFYKEYFDDSKPAPAGQYYEDYDENYLGETGYYDPDSNQFVMPFAQPVTRRAMTPPPRGPRFQGQGPPRARQGSMGAMSTGGMRGPQMYPPGPYPQGPRAYSSASGRMGPGAHNNAPRRPMPPPSALNSLPTPSKLRDDSFALMGAIDFAPPQTYRDRVAGRSESPLGERRPYSPAVPSYAPVVSAFDELAPIPSPHMLRKSGTFTSLDFAPPKKFKDPDSMSDAGSIRSNQSGISQRQLGAIRNGAYRVSRIPGDVVFSKDDFAAQLKPQWGMRPHNS</sequence>
<keyword evidence="4" id="KW-1185">Reference proteome</keyword>
<evidence type="ECO:0000313" key="4">
    <source>
        <dbReference type="Proteomes" id="UP000235672"/>
    </source>
</evidence>